<dbReference type="Pfam" id="PF08450">
    <property type="entry name" value="SGL"/>
    <property type="match status" value="1"/>
</dbReference>
<keyword evidence="3" id="KW-0479">Metal-binding</keyword>
<dbReference type="OrthoDB" id="423498at2759"/>
<feature type="active site" description="Proton donor/acceptor" evidence="2">
    <location>
        <position position="207"/>
    </location>
</feature>
<dbReference type="SUPFAM" id="SSF63829">
    <property type="entry name" value="Calcium-dependent phosphotriesterase"/>
    <property type="match status" value="1"/>
</dbReference>
<reference evidence="5 6" key="1">
    <citation type="journal article" date="2016" name="Mol. Biol. Evol.">
        <title>Comparative Genomics of Early-Diverging Mushroom-Forming Fungi Provides Insights into the Origins of Lignocellulose Decay Capabilities.</title>
        <authorList>
            <person name="Nagy L.G."/>
            <person name="Riley R."/>
            <person name="Tritt A."/>
            <person name="Adam C."/>
            <person name="Daum C."/>
            <person name="Floudas D."/>
            <person name="Sun H."/>
            <person name="Yadav J.S."/>
            <person name="Pangilinan J."/>
            <person name="Larsson K.H."/>
            <person name="Matsuura K."/>
            <person name="Barry K."/>
            <person name="Labutti K."/>
            <person name="Kuo R."/>
            <person name="Ohm R.A."/>
            <person name="Bhattacharya S.S."/>
            <person name="Shirouzu T."/>
            <person name="Yoshinaga Y."/>
            <person name="Martin F.M."/>
            <person name="Grigoriev I.V."/>
            <person name="Hibbett D.S."/>
        </authorList>
    </citation>
    <scope>NUCLEOTIDE SEQUENCE [LARGE SCALE GENOMIC DNA]</scope>
    <source>
        <strain evidence="5 6">HHB10207 ss-3</strain>
    </source>
</reference>
<feature type="binding site" evidence="3">
    <location>
        <position position="154"/>
    </location>
    <ligand>
        <name>a divalent metal cation</name>
        <dbReference type="ChEBI" id="CHEBI:60240"/>
    </ligand>
</feature>
<feature type="binding site" evidence="3">
    <location>
        <position position="21"/>
    </location>
    <ligand>
        <name>a divalent metal cation</name>
        <dbReference type="ChEBI" id="CHEBI:60240"/>
    </ligand>
</feature>
<feature type="domain" description="SMP-30/Gluconolactonase/LRE-like region" evidence="4">
    <location>
        <begin position="19"/>
        <end position="267"/>
    </location>
</feature>
<dbReference type="GO" id="GO:0005509">
    <property type="term" value="F:calcium ion binding"/>
    <property type="evidence" value="ECO:0007669"/>
    <property type="project" value="TreeGrafter"/>
</dbReference>
<dbReference type="Gene3D" id="2.120.10.30">
    <property type="entry name" value="TolB, C-terminal domain"/>
    <property type="match status" value="1"/>
</dbReference>
<dbReference type="AlphaFoldDB" id="A0A166IHL2"/>
<organism evidence="5 6">
    <name type="scientific">Sistotremastrum suecicum HHB10207 ss-3</name>
    <dbReference type="NCBI Taxonomy" id="1314776"/>
    <lineage>
        <taxon>Eukaryota</taxon>
        <taxon>Fungi</taxon>
        <taxon>Dikarya</taxon>
        <taxon>Basidiomycota</taxon>
        <taxon>Agaricomycotina</taxon>
        <taxon>Agaricomycetes</taxon>
        <taxon>Sistotremastrales</taxon>
        <taxon>Sistotremastraceae</taxon>
        <taxon>Sistotremastrum</taxon>
    </lineage>
</organism>
<dbReference type="PRINTS" id="PR01790">
    <property type="entry name" value="SMP30FAMILY"/>
</dbReference>
<gene>
    <name evidence="5" type="ORF">SISSUDRAFT_494744</name>
</gene>
<comment type="cofactor">
    <cofactor evidence="3">
        <name>Zn(2+)</name>
        <dbReference type="ChEBI" id="CHEBI:29105"/>
    </cofactor>
    <text evidence="3">Binds 1 divalent metal cation per subunit.</text>
</comment>
<dbReference type="InterPro" id="IPR005511">
    <property type="entry name" value="SMP-30"/>
</dbReference>
<evidence type="ECO:0000256" key="3">
    <source>
        <dbReference type="PIRSR" id="PIRSR605511-2"/>
    </source>
</evidence>
<comment type="similarity">
    <text evidence="1">Belongs to the SMP-30/CGR1 family.</text>
</comment>
<keyword evidence="6" id="KW-1185">Reference proteome</keyword>
<dbReference type="GO" id="GO:0019853">
    <property type="term" value="P:L-ascorbic acid biosynthetic process"/>
    <property type="evidence" value="ECO:0007669"/>
    <property type="project" value="TreeGrafter"/>
</dbReference>
<accession>A0A166IHL2</accession>
<dbReference type="STRING" id="1314776.A0A166IHL2"/>
<evidence type="ECO:0000259" key="4">
    <source>
        <dbReference type="Pfam" id="PF08450"/>
    </source>
</evidence>
<evidence type="ECO:0000313" key="6">
    <source>
        <dbReference type="Proteomes" id="UP000076798"/>
    </source>
</evidence>
<evidence type="ECO:0000313" key="5">
    <source>
        <dbReference type="EMBL" id="KZT43751.1"/>
    </source>
</evidence>
<proteinExistence type="inferred from homology"/>
<dbReference type="Proteomes" id="UP000076798">
    <property type="component" value="Unassembled WGS sequence"/>
</dbReference>
<name>A0A166IHL2_9AGAM</name>
<sequence>MSHPIITVENPLIEVGCDLGEGPLYEPETGILHFVDITRKQLLHYNTVTSDLEIDQFEESIGCLALRTQGGLACAAQRGFALIEPGPSLHYLALPLPAAHAPFTRFNDGACDSEGRFFAGTLEDDEQGVPGELYRYDPIDQSCVVVDTGMTDSNGLGWTANGSKLYFTDSKPNIIYAYDYDQGKLSNRRVFVDAAELGFANDGSTCDGLCIDSEGGVWSARWQGSRILRFAPDGTVSLEIHFPKVWKVTCCTFGGPQNDQLYVTTAHCASMGGDAGLQEKYPQSGHLFKVDFAGKFKGGPYRGRFPL</sequence>
<evidence type="ECO:0000256" key="1">
    <source>
        <dbReference type="ARBA" id="ARBA00008853"/>
    </source>
</evidence>
<feature type="binding site" evidence="3">
    <location>
        <position position="125"/>
    </location>
    <ligand>
        <name>substrate</name>
    </ligand>
</feature>
<evidence type="ECO:0000256" key="2">
    <source>
        <dbReference type="PIRSR" id="PIRSR605511-1"/>
    </source>
</evidence>
<dbReference type="GO" id="GO:0004341">
    <property type="term" value="F:gluconolactonase activity"/>
    <property type="evidence" value="ECO:0007669"/>
    <property type="project" value="TreeGrafter"/>
</dbReference>
<dbReference type="InterPro" id="IPR013658">
    <property type="entry name" value="SGL"/>
</dbReference>
<dbReference type="PANTHER" id="PTHR10907:SF47">
    <property type="entry name" value="REGUCALCIN"/>
    <property type="match status" value="1"/>
</dbReference>
<feature type="binding site" evidence="3">
    <location>
        <position position="207"/>
    </location>
    <ligand>
        <name>a divalent metal cation</name>
        <dbReference type="ChEBI" id="CHEBI:60240"/>
    </ligand>
</feature>
<dbReference type="InterPro" id="IPR011042">
    <property type="entry name" value="6-blade_b-propeller_TolB-like"/>
</dbReference>
<feature type="binding site" evidence="3">
    <location>
        <position position="105"/>
    </location>
    <ligand>
        <name>substrate</name>
    </ligand>
</feature>
<dbReference type="PANTHER" id="PTHR10907">
    <property type="entry name" value="REGUCALCIN"/>
    <property type="match status" value="1"/>
</dbReference>
<feature type="binding site" evidence="3">
    <location>
        <position position="107"/>
    </location>
    <ligand>
        <name>substrate</name>
    </ligand>
</feature>
<dbReference type="EMBL" id="KV428006">
    <property type="protein sequence ID" value="KZT43751.1"/>
    <property type="molecule type" value="Genomic_DNA"/>
</dbReference>
<protein>
    <submittedName>
        <fullName evidence="5">Regucalcin</fullName>
    </submittedName>
</protein>
<keyword evidence="3" id="KW-0862">Zinc</keyword>